<dbReference type="AlphaFoldDB" id="A0A484MDA4"/>
<comment type="similarity">
    <text evidence="1">Belongs to the type II topoisomerase GyrA/ParC subunit family.</text>
</comment>
<evidence type="ECO:0000256" key="5">
    <source>
        <dbReference type="PROSITE-ProRule" id="PRU01384"/>
    </source>
</evidence>
<comment type="caution">
    <text evidence="5">Lacks conserved residue(s) required for the propagation of feature annotation.</text>
</comment>
<dbReference type="PROSITE" id="PS52040">
    <property type="entry name" value="TOPO_IIA"/>
    <property type="match status" value="1"/>
</dbReference>
<dbReference type="EMBL" id="OOIL02003199">
    <property type="protein sequence ID" value="VFQ86519.1"/>
    <property type="molecule type" value="Genomic_DNA"/>
</dbReference>
<evidence type="ECO:0000256" key="4">
    <source>
        <dbReference type="ARBA" id="ARBA00023235"/>
    </source>
</evidence>
<evidence type="ECO:0000259" key="7">
    <source>
        <dbReference type="PROSITE" id="PS52040"/>
    </source>
</evidence>
<evidence type="ECO:0000256" key="6">
    <source>
        <dbReference type="SAM" id="SignalP"/>
    </source>
</evidence>
<dbReference type="PANTHER" id="PTHR43493:SF5">
    <property type="entry name" value="DNA GYRASE SUBUNIT A, CHLOROPLASTIC_MITOCHONDRIAL"/>
    <property type="match status" value="1"/>
</dbReference>
<dbReference type="SMART" id="SM00434">
    <property type="entry name" value="TOP4c"/>
    <property type="match status" value="1"/>
</dbReference>
<dbReference type="PANTHER" id="PTHR43493">
    <property type="entry name" value="DNA GYRASE/TOPOISOMERASE SUBUNIT A"/>
    <property type="match status" value="1"/>
</dbReference>
<dbReference type="InterPro" id="IPR050220">
    <property type="entry name" value="Type_II_DNA_Topoisomerases"/>
</dbReference>
<dbReference type="InterPro" id="IPR002205">
    <property type="entry name" value="Topo_IIA_dom_A"/>
</dbReference>
<dbReference type="GO" id="GO:0009330">
    <property type="term" value="C:DNA topoisomerase type II (double strand cut, ATP-hydrolyzing) complex"/>
    <property type="evidence" value="ECO:0007669"/>
    <property type="project" value="TreeGrafter"/>
</dbReference>
<feature type="domain" description="Topo IIA-type catalytic" evidence="7">
    <location>
        <begin position="1"/>
        <end position="239"/>
    </location>
</feature>
<dbReference type="SUPFAM" id="SSF56719">
    <property type="entry name" value="Type II DNA topoisomerase"/>
    <property type="match status" value="1"/>
</dbReference>
<accession>A0A484MDA4</accession>
<feature type="signal peptide" evidence="6">
    <location>
        <begin position="1"/>
        <end position="18"/>
    </location>
</feature>
<keyword evidence="9" id="KW-1185">Reference proteome</keyword>
<dbReference type="GO" id="GO:0003677">
    <property type="term" value="F:DNA binding"/>
    <property type="evidence" value="ECO:0007669"/>
    <property type="project" value="UniProtKB-UniRule"/>
</dbReference>
<dbReference type="Pfam" id="PF00521">
    <property type="entry name" value="DNA_topoisoIV"/>
    <property type="match status" value="1"/>
</dbReference>
<dbReference type="GO" id="GO:0005524">
    <property type="term" value="F:ATP binding"/>
    <property type="evidence" value="ECO:0007669"/>
    <property type="project" value="InterPro"/>
</dbReference>
<dbReference type="GO" id="GO:0006265">
    <property type="term" value="P:DNA topological change"/>
    <property type="evidence" value="ECO:0007669"/>
    <property type="project" value="InterPro"/>
</dbReference>
<dbReference type="Gene3D" id="3.90.199.10">
    <property type="entry name" value="Topoisomerase II, domain 5"/>
    <property type="match status" value="1"/>
</dbReference>
<evidence type="ECO:0000256" key="3">
    <source>
        <dbReference type="ARBA" id="ARBA00023125"/>
    </source>
</evidence>
<gene>
    <name evidence="8" type="ORF">CCAM_LOCUS28295</name>
</gene>
<dbReference type="OrthoDB" id="276498at2759"/>
<organism evidence="8 9">
    <name type="scientific">Cuscuta campestris</name>
    <dbReference type="NCBI Taxonomy" id="132261"/>
    <lineage>
        <taxon>Eukaryota</taxon>
        <taxon>Viridiplantae</taxon>
        <taxon>Streptophyta</taxon>
        <taxon>Embryophyta</taxon>
        <taxon>Tracheophyta</taxon>
        <taxon>Spermatophyta</taxon>
        <taxon>Magnoliopsida</taxon>
        <taxon>eudicotyledons</taxon>
        <taxon>Gunneridae</taxon>
        <taxon>Pentapetalae</taxon>
        <taxon>asterids</taxon>
        <taxon>lamiids</taxon>
        <taxon>Solanales</taxon>
        <taxon>Convolvulaceae</taxon>
        <taxon>Cuscuteae</taxon>
        <taxon>Cuscuta</taxon>
        <taxon>Cuscuta subgen. Grammica</taxon>
        <taxon>Cuscuta sect. Cleistogrammica</taxon>
    </lineage>
</organism>
<evidence type="ECO:0000256" key="1">
    <source>
        <dbReference type="ARBA" id="ARBA00008263"/>
    </source>
</evidence>
<evidence type="ECO:0000313" key="9">
    <source>
        <dbReference type="Proteomes" id="UP000595140"/>
    </source>
</evidence>
<dbReference type="GO" id="GO:0005737">
    <property type="term" value="C:cytoplasm"/>
    <property type="evidence" value="ECO:0007669"/>
    <property type="project" value="TreeGrafter"/>
</dbReference>
<dbReference type="InterPro" id="IPR013760">
    <property type="entry name" value="Topo_IIA-like_dom_sf"/>
</dbReference>
<proteinExistence type="inferred from homology"/>
<reference evidence="8 9" key="1">
    <citation type="submission" date="2018-04" db="EMBL/GenBank/DDBJ databases">
        <authorList>
            <person name="Vogel A."/>
        </authorList>
    </citation>
    <scope>NUCLEOTIDE SEQUENCE [LARGE SCALE GENOMIC DNA]</scope>
</reference>
<sequence>MIQMTMLCISVFYFRSSCWNTIQKDNVSNQRELIVHLLTNEQSKFRIPKEPEPALTETMLLSDIDQNAVNFVPNFDNSQKEPSLLPARIPNLLLNGASGIAVGMATNIPPHNLGELVDAMSSLIHNPEVTVVQRILEAYRTGRGQIVVRGKTDVELLDSKTKRTAIIIRRYLTGQTKHPSFRRLQNLWKIRCSNLKTRKKWTRRAGRSRVSNVVTAATIGFCRDEDSCGLILDAVLERG</sequence>
<keyword evidence="3 5" id="KW-0238">DNA-binding</keyword>
<dbReference type="GO" id="GO:0003918">
    <property type="term" value="F:DNA topoisomerase type II (double strand cut, ATP-hydrolyzing) activity"/>
    <property type="evidence" value="ECO:0007669"/>
    <property type="project" value="InterPro"/>
</dbReference>
<dbReference type="InterPro" id="IPR013758">
    <property type="entry name" value="Topo_IIA_A/C_ab"/>
</dbReference>
<evidence type="ECO:0000313" key="8">
    <source>
        <dbReference type="EMBL" id="VFQ86519.1"/>
    </source>
</evidence>
<evidence type="ECO:0000256" key="2">
    <source>
        <dbReference type="ARBA" id="ARBA00023029"/>
    </source>
</evidence>
<keyword evidence="6" id="KW-0732">Signal</keyword>
<dbReference type="Proteomes" id="UP000595140">
    <property type="component" value="Unassembled WGS sequence"/>
</dbReference>
<keyword evidence="4" id="KW-0413">Isomerase</keyword>
<name>A0A484MDA4_9ASTE</name>
<protein>
    <recommendedName>
        <fullName evidence="7">Topo IIA-type catalytic domain-containing protein</fullName>
    </recommendedName>
</protein>
<keyword evidence="2" id="KW-0799">Topoisomerase</keyword>
<feature type="chain" id="PRO_5019851582" description="Topo IIA-type catalytic domain-containing protein" evidence="6">
    <location>
        <begin position="19"/>
        <end position="239"/>
    </location>
</feature>